<keyword evidence="3" id="KW-1185">Reference proteome</keyword>
<accession>A0A9D5M3U9</accession>
<reference evidence="2" key="1">
    <citation type="submission" date="2020-10" db="EMBL/GenBank/DDBJ databases">
        <title>ChiBAC.</title>
        <authorList>
            <person name="Zenner C."/>
            <person name="Hitch T.C.A."/>
            <person name="Clavel T."/>
        </authorList>
    </citation>
    <scope>NUCLEOTIDE SEQUENCE</scope>
    <source>
        <strain evidence="2">DSM 107454</strain>
    </source>
</reference>
<evidence type="ECO:0000313" key="2">
    <source>
        <dbReference type="EMBL" id="MBE5041033.1"/>
    </source>
</evidence>
<evidence type="ECO:0000313" key="3">
    <source>
        <dbReference type="Proteomes" id="UP000806542"/>
    </source>
</evidence>
<dbReference type="Pfam" id="PF05598">
    <property type="entry name" value="DUF772"/>
    <property type="match status" value="1"/>
</dbReference>
<protein>
    <submittedName>
        <fullName evidence="2">Transposase</fullName>
    </submittedName>
</protein>
<evidence type="ECO:0000259" key="1">
    <source>
        <dbReference type="Pfam" id="PF05598"/>
    </source>
</evidence>
<proteinExistence type="predicted"/>
<feature type="domain" description="Transposase InsH N-terminal" evidence="1">
    <location>
        <begin position="18"/>
        <end position="111"/>
    </location>
</feature>
<name>A0A9D5M3U9_9FIRM</name>
<dbReference type="EMBL" id="JADCKB010000032">
    <property type="protein sequence ID" value="MBE5041033.1"/>
    <property type="molecule type" value="Genomic_DNA"/>
</dbReference>
<dbReference type="RefSeq" id="WP_226393572.1">
    <property type="nucleotide sequence ID" value="NZ_JADCKB010000032.1"/>
</dbReference>
<dbReference type="AlphaFoldDB" id="A0A9D5M3U9"/>
<gene>
    <name evidence="2" type="ORF">INF28_11245</name>
</gene>
<dbReference type="PANTHER" id="PTHR33408">
    <property type="entry name" value="TRANSPOSASE"/>
    <property type="match status" value="1"/>
</dbReference>
<dbReference type="Proteomes" id="UP000806542">
    <property type="component" value="Unassembled WGS sequence"/>
</dbReference>
<organism evidence="2 3">
    <name type="scientific">Ructibacterium gallinarum</name>
    <dbReference type="NCBI Taxonomy" id="2779355"/>
    <lineage>
        <taxon>Bacteria</taxon>
        <taxon>Bacillati</taxon>
        <taxon>Bacillota</taxon>
        <taxon>Clostridia</taxon>
        <taxon>Eubacteriales</taxon>
        <taxon>Oscillospiraceae</taxon>
        <taxon>Ructibacterium</taxon>
    </lineage>
</organism>
<dbReference type="InterPro" id="IPR008490">
    <property type="entry name" value="Transposase_InsH_N"/>
</dbReference>
<dbReference type="PANTHER" id="PTHR33408:SF2">
    <property type="entry name" value="TRANSPOSASE DDE DOMAIN-CONTAINING PROTEIN"/>
    <property type="match status" value="1"/>
</dbReference>
<sequence>MMGQKSGQIKICIIGIGELVPENYLHKKIDKYIDFNFIYDLARPYYSEMGRKSVDPVFMVKMMLIGYLYGIKSERRLVEEIHLNIGYRWFCGFNIEDKIPEHSLFSQNRRRCFTDSKIFQDIFNQIVIECMKKKLVTGENMVSDGTFIPANVAWDSRYEVTETIQKSTVDYLDILKKELENTSGYKKPPMVIEEKKLLKSHTDPDCCYVKQPRKKGLGYLCEMTVDTSNGIITGVDCFGANRRESNIILKHLQKQQETLELDIKHLTLDSGYDVGAVHRGLELLDIIGCCSSIKFHNNALKKGFEYDSAKDCFVCRMGKELAFNKLIFKKGTFHYYRQECIDCENLQHCAVDYGRIRMNASSHYGTMHRNRKRCLTNEYKHRKYCGQFGAKGPFRFLNASIN</sequence>
<comment type="caution">
    <text evidence="2">The sequence shown here is derived from an EMBL/GenBank/DDBJ whole genome shotgun (WGS) entry which is preliminary data.</text>
</comment>